<reference evidence="1 2" key="1">
    <citation type="submission" date="2021-09" db="EMBL/GenBank/DDBJ databases">
        <title>Genomic insights and catalytic innovation underlie evolution of tropane alkaloids biosynthesis.</title>
        <authorList>
            <person name="Wang Y.-J."/>
            <person name="Tian T."/>
            <person name="Huang J.-P."/>
            <person name="Huang S.-X."/>
        </authorList>
    </citation>
    <scope>NUCLEOTIDE SEQUENCE [LARGE SCALE GENOMIC DNA]</scope>
    <source>
        <strain evidence="1">KIB-2018</strain>
        <tissue evidence="1">Leaf</tissue>
    </source>
</reference>
<accession>A0AAV8SYR0</accession>
<protein>
    <submittedName>
        <fullName evidence="1">Uncharacterized protein</fullName>
    </submittedName>
</protein>
<proteinExistence type="predicted"/>
<dbReference type="Proteomes" id="UP001159364">
    <property type="component" value="Linkage Group LG07"/>
</dbReference>
<evidence type="ECO:0000313" key="1">
    <source>
        <dbReference type="EMBL" id="KAJ8759542.1"/>
    </source>
</evidence>
<comment type="caution">
    <text evidence="1">The sequence shown here is derived from an EMBL/GenBank/DDBJ whole genome shotgun (WGS) entry which is preliminary data.</text>
</comment>
<evidence type="ECO:0000313" key="2">
    <source>
        <dbReference type="Proteomes" id="UP001159364"/>
    </source>
</evidence>
<organism evidence="1 2">
    <name type="scientific">Erythroxylum novogranatense</name>
    <dbReference type="NCBI Taxonomy" id="1862640"/>
    <lineage>
        <taxon>Eukaryota</taxon>
        <taxon>Viridiplantae</taxon>
        <taxon>Streptophyta</taxon>
        <taxon>Embryophyta</taxon>
        <taxon>Tracheophyta</taxon>
        <taxon>Spermatophyta</taxon>
        <taxon>Magnoliopsida</taxon>
        <taxon>eudicotyledons</taxon>
        <taxon>Gunneridae</taxon>
        <taxon>Pentapetalae</taxon>
        <taxon>rosids</taxon>
        <taxon>fabids</taxon>
        <taxon>Malpighiales</taxon>
        <taxon>Erythroxylaceae</taxon>
        <taxon>Erythroxylum</taxon>
    </lineage>
</organism>
<dbReference type="AlphaFoldDB" id="A0AAV8SYR0"/>
<dbReference type="EMBL" id="JAIWQS010000007">
    <property type="protein sequence ID" value="KAJ8759542.1"/>
    <property type="molecule type" value="Genomic_DNA"/>
</dbReference>
<keyword evidence="2" id="KW-1185">Reference proteome</keyword>
<sequence length="119" mass="12708">MILPSVNTSKIICSPSPPPVHHRFGFSECRRWQEQKAGTVTVFAAKSGGFSMNSMLKGCQKCGGKGAIECPGCKGKIRRMGISLSVGMCCRCFDCQGFGLKSCPSCGKAGLTPEQRGER</sequence>
<gene>
    <name evidence="1" type="ORF">K2173_007164</name>
</gene>
<name>A0AAV8SYR0_9ROSI</name>